<keyword evidence="2" id="KW-1185">Reference proteome</keyword>
<evidence type="ECO:0000313" key="2">
    <source>
        <dbReference type="Proteomes" id="UP000004679"/>
    </source>
</evidence>
<accession>C0N1N5</accession>
<evidence type="ECO:0000313" key="1">
    <source>
        <dbReference type="EMBL" id="EEF81168.1"/>
    </source>
</evidence>
<dbReference type="GO" id="GO:0008115">
    <property type="term" value="F:sarcosine oxidase activity"/>
    <property type="evidence" value="ECO:0007669"/>
    <property type="project" value="InterPro"/>
</dbReference>
<dbReference type="RefSeq" id="WP_008289948.1">
    <property type="nucleotide sequence ID" value="NZ_GG657883.1"/>
</dbReference>
<organism evidence="1 2">
    <name type="scientific">Methylophaga thiooxydans DMS010</name>
    <dbReference type="NCBI Taxonomy" id="637616"/>
    <lineage>
        <taxon>Bacteria</taxon>
        <taxon>Pseudomonadati</taxon>
        <taxon>Pseudomonadota</taxon>
        <taxon>Gammaproteobacteria</taxon>
        <taxon>Thiotrichales</taxon>
        <taxon>Piscirickettsiaceae</taxon>
        <taxon>Methylophaga</taxon>
    </lineage>
</organism>
<dbReference type="GO" id="GO:0046653">
    <property type="term" value="P:tetrahydrofolate metabolic process"/>
    <property type="evidence" value="ECO:0007669"/>
    <property type="project" value="InterPro"/>
</dbReference>
<sequence>MKLLDCPINGIRPMSEFTYGGEYRDMPDPDTCTDKEWAAYVHYRNGAPGLKKEWWYHGPSGTWFIAERDTMTDKISRTYIAGQEEAK</sequence>
<dbReference type="InterPro" id="IPR006279">
    <property type="entry name" value="SoxD"/>
</dbReference>
<dbReference type="HOGENOM" id="CLU_156359_2_0_6"/>
<reference evidence="1 2" key="1">
    <citation type="journal article" date="2011" name="J. Bacteriol.">
        <title>Draft genome sequence of the chemolithoheterotrophic, halophilic methylotroph Methylophaga thiooxydans DMS010.</title>
        <authorList>
            <person name="Boden R."/>
            <person name="Ferriera S."/>
            <person name="Johnson J."/>
            <person name="Kelly D.P."/>
            <person name="Murrell J.C."/>
            <person name="Schafer H."/>
        </authorList>
    </citation>
    <scope>NUCLEOTIDE SEQUENCE [LARGE SCALE GENOMIC DNA]</scope>
    <source>
        <strain evidence="1 2">DMS010</strain>
    </source>
</reference>
<dbReference type="Gene3D" id="3.30.2270.10">
    <property type="entry name" value="Folate-binding superfamily"/>
    <property type="match status" value="1"/>
</dbReference>
<name>C0N1N5_9GAMM</name>
<dbReference type="OrthoDB" id="7159274at2"/>
<dbReference type="Proteomes" id="UP000004679">
    <property type="component" value="Unassembled WGS sequence"/>
</dbReference>
<dbReference type="InterPro" id="IPR038561">
    <property type="entry name" value="SoxD_sf"/>
</dbReference>
<gene>
    <name evidence="1" type="ORF">MDMS009_160</name>
</gene>
<proteinExistence type="predicted"/>
<dbReference type="Pfam" id="PF04267">
    <property type="entry name" value="SoxD"/>
    <property type="match status" value="1"/>
</dbReference>
<protein>
    <submittedName>
        <fullName evidence="1">Sarcosine oxidase, delta subunit family</fullName>
    </submittedName>
</protein>
<dbReference type="AlphaFoldDB" id="C0N1N5"/>
<dbReference type="EMBL" id="GG657883">
    <property type="protein sequence ID" value="EEF81168.1"/>
    <property type="molecule type" value="Genomic_DNA"/>
</dbReference>